<dbReference type="EMBL" id="UYWY01002892">
    <property type="protein sequence ID" value="VDM28415.1"/>
    <property type="molecule type" value="Genomic_DNA"/>
</dbReference>
<dbReference type="InterPro" id="IPR042089">
    <property type="entry name" value="Peptidase_M13_dom_2"/>
</dbReference>
<evidence type="ECO:0000313" key="3">
    <source>
        <dbReference type="EMBL" id="VDM28415.1"/>
    </source>
</evidence>
<reference evidence="3 4" key="2">
    <citation type="submission" date="2018-11" db="EMBL/GenBank/DDBJ databases">
        <authorList>
            <consortium name="Pathogen Informatics"/>
        </authorList>
    </citation>
    <scope>NUCLEOTIDE SEQUENCE [LARGE SCALE GENOMIC DNA]</scope>
</reference>
<dbReference type="AlphaFoldDB" id="A0A183U2H8"/>
<dbReference type="Proteomes" id="UP000050794">
    <property type="component" value="Unassembled WGS sequence"/>
</dbReference>
<reference evidence="5" key="1">
    <citation type="submission" date="2016-06" db="UniProtKB">
        <authorList>
            <consortium name="WormBaseParasite"/>
        </authorList>
    </citation>
    <scope>IDENTIFICATION</scope>
</reference>
<comment type="similarity">
    <text evidence="1">Belongs to the peptidase M13 family.</text>
</comment>
<evidence type="ECO:0000313" key="4">
    <source>
        <dbReference type="Proteomes" id="UP000050794"/>
    </source>
</evidence>
<dbReference type="PANTHER" id="PTHR11733">
    <property type="entry name" value="ZINC METALLOPROTEASE FAMILY M13 NEPRILYSIN-RELATED"/>
    <property type="match status" value="1"/>
</dbReference>
<dbReference type="Gene3D" id="3.40.390.10">
    <property type="entry name" value="Collagenase (Catalytic Domain)"/>
    <property type="match status" value="1"/>
</dbReference>
<feature type="domain" description="Peptidase M13 N-terminal" evidence="2">
    <location>
        <begin position="1"/>
        <end position="212"/>
    </location>
</feature>
<dbReference type="Pfam" id="PF05649">
    <property type="entry name" value="Peptidase_M13_N"/>
    <property type="match status" value="2"/>
</dbReference>
<feature type="domain" description="Peptidase M13 N-terminal" evidence="2">
    <location>
        <begin position="213"/>
        <end position="303"/>
    </location>
</feature>
<gene>
    <name evidence="3" type="ORF">TCNE_LOCUS2698</name>
</gene>
<dbReference type="InterPro" id="IPR000718">
    <property type="entry name" value="Peptidase_M13"/>
</dbReference>
<dbReference type="InterPro" id="IPR008753">
    <property type="entry name" value="Peptidase_M13_N"/>
</dbReference>
<evidence type="ECO:0000256" key="1">
    <source>
        <dbReference type="ARBA" id="ARBA00007357"/>
    </source>
</evidence>
<dbReference type="PROSITE" id="PS51885">
    <property type="entry name" value="NEPRILYSIN"/>
    <property type="match status" value="1"/>
</dbReference>
<keyword evidence="4" id="KW-1185">Reference proteome</keyword>
<evidence type="ECO:0000313" key="5">
    <source>
        <dbReference type="WBParaSite" id="TCNE_0000269801-mRNA-1"/>
    </source>
</evidence>
<proteinExistence type="inferred from homology"/>
<dbReference type="GO" id="GO:0004222">
    <property type="term" value="F:metalloendopeptidase activity"/>
    <property type="evidence" value="ECO:0007669"/>
    <property type="project" value="InterPro"/>
</dbReference>
<dbReference type="SUPFAM" id="SSF55486">
    <property type="entry name" value="Metalloproteases ('zincins'), catalytic domain"/>
    <property type="match status" value="1"/>
</dbReference>
<dbReference type="GO" id="GO:0005886">
    <property type="term" value="C:plasma membrane"/>
    <property type="evidence" value="ECO:0007669"/>
    <property type="project" value="TreeGrafter"/>
</dbReference>
<dbReference type="Gene3D" id="1.10.1380.10">
    <property type="entry name" value="Neutral endopeptidase , domain2"/>
    <property type="match status" value="2"/>
</dbReference>
<accession>A0A183U2H8</accession>
<evidence type="ECO:0000259" key="2">
    <source>
        <dbReference type="Pfam" id="PF05649"/>
    </source>
</evidence>
<organism evidence="4 5">
    <name type="scientific">Toxocara canis</name>
    <name type="common">Canine roundworm</name>
    <dbReference type="NCBI Taxonomy" id="6265"/>
    <lineage>
        <taxon>Eukaryota</taxon>
        <taxon>Metazoa</taxon>
        <taxon>Ecdysozoa</taxon>
        <taxon>Nematoda</taxon>
        <taxon>Chromadorea</taxon>
        <taxon>Rhabditida</taxon>
        <taxon>Spirurina</taxon>
        <taxon>Ascaridomorpha</taxon>
        <taxon>Ascaridoidea</taxon>
        <taxon>Toxocaridae</taxon>
        <taxon>Toxocara</taxon>
    </lineage>
</organism>
<dbReference type="PANTHER" id="PTHR11733:SF237">
    <property type="entry name" value="NEPRILYSIN-LIKE 4"/>
    <property type="match status" value="1"/>
</dbReference>
<dbReference type="GO" id="GO:0016485">
    <property type="term" value="P:protein processing"/>
    <property type="evidence" value="ECO:0007669"/>
    <property type="project" value="TreeGrafter"/>
</dbReference>
<protein>
    <submittedName>
        <fullName evidence="5">Peptidase_M13_N domain-containing protein</fullName>
    </submittedName>
</protein>
<dbReference type="InterPro" id="IPR024079">
    <property type="entry name" value="MetalloPept_cat_dom_sf"/>
</dbReference>
<name>A0A183U2H8_TOXCA</name>
<dbReference type="WBParaSite" id="TCNE_0000269801-mRNA-1">
    <property type="protein sequence ID" value="TCNE_0000269801-mRNA-1"/>
    <property type="gene ID" value="TCNE_0000269801"/>
</dbReference>
<sequence length="337" mass="39104">MDVDRLAKLRGTELVNAIEQMGHWPIVHGHLWRPQNFDLTELMIFLGISRSMDVFVDIYVSPDQKNVSRRMIHVDQGSLGLGASARDYYLNTTRYEKQLVAYHKYMTQKVLLVAEDAGFPKTAEEVADQIDEIIEFEKAIAEIMISEDQRRNYTKLYNVHKLSELNDLLPVVDWDKYFRAMMPYELHSYLNADPDIIVNEVDFLKRLTELLKDFLRMLIGKQVKSPRWKDCSSAASGRMSYAASALYVRAHFNKADKEAALAMIDDLHAAFRLMVLTNDWMDNKTRNIAIEKSKAMQSLIGYPDFVESDKELDEYYKLARYIGFVKYSYLSISLVLH</sequence>